<feature type="signal peptide" evidence="1">
    <location>
        <begin position="1"/>
        <end position="17"/>
    </location>
</feature>
<gene>
    <name evidence="2" type="ORF">E2C01_098244</name>
</gene>
<proteinExistence type="predicted"/>
<dbReference type="Proteomes" id="UP000324222">
    <property type="component" value="Unassembled WGS sequence"/>
</dbReference>
<dbReference type="EMBL" id="VSRR010132483">
    <property type="protein sequence ID" value="MPD02648.1"/>
    <property type="molecule type" value="Genomic_DNA"/>
</dbReference>
<accession>A0A5B7KBM6</accession>
<keyword evidence="1" id="KW-0732">Signal</keyword>
<name>A0A5B7KBM6_PORTR</name>
<evidence type="ECO:0000313" key="3">
    <source>
        <dbReference type="Proteomes" id="UP000324222"/>
    </source>
</evidence>
<reference evidence="2 3" key="1">
    <citation type="submission" date="2019-05" db="EMBL/GenBank/DDBJ databases">
        <title>Another draft genome of Portunus trituberculatus and its Hox gene families provides insights of decapod evolution.</title>
        <authorList>
            <person name="Jeong J.-H."/>
            <person name="Song I."/>
            <person name="Kim S."/>
            <person name="Choi T."/>
            <person name="Kim D."/>
            <person name="Ryu S."/>
            <person name="Kim W."/>
        </authorList>
    </citation>
    <scope>NUCLEOTIDE SEQUENCE [LARGE SCALE GENOMIC DNA]</scope>
    <source>
        <tissue evidence="2">Muscle</tissue>
    </source>
</reference>
<evidence type="ECO:0000313" key="2">
    <source>
        <dbReference type="EMBL" id="MPD02648.1"/>
    </source>
</evidence>
<dbReference type="AlphaFoldDB" id="A0A5B7KBM6"/>
<comment type="caution">
    <text evidence="2">The sequence shown here is derived from an EMBL/GenBank/DDBJ whole genome shotgun (WGS) entry which is preliminary data.</text>
</comment>
<sequence>MFYAQTILIYCLSICNATTTTTTTTTTTITTTTTTTNNNNKNSNAQFNTKSCTFIGSSCPKPQHPPVTSHLTFPDLASSHP</sequence>
<feature type="chain" id="PRO_5022947281" evidence="1">
    <location>
        <begin position="18"/>
        <end position="81"/>
    </location>
</feature>
<evidence type="ECO:0000256" key="1">
    <source>
        <dbReference type="SAM" id="SignalP"/>
    </source>
</evidence>
<keyword evidence="3" id="KW-1185">Reference proteome</keyword>
<protein>
    <submittedName>
        <fullName evidence="2">Uncharacterized protein</fullName>
    </submittedName>
</protein>
<organism evidence="2 3">
    <name type="scientific">Portunus trituberculatus</name>
    <name type="common">Swimming crab</name>
    <name type="synonym">Neptunus trituberculatus</name>
    <dbReference type="NCBI Taxonomy" id="210409"/>
    <lineage>
        <taxon>Eukaryota</taxon>
        <taxon>Metazoa</taxon>
        <taxon>Ecdysozoa</taxon>
        <taxon>Arthropoda</taxon>
        <taxon>Crustacea</taxon>
        <taxon>Multicrustacea</taxon>
        <taxon>Malacostraca</taxon>
        <taxon>Eumalacostraca</taxon>
        <taxon>Eucarida</taxon>
        <taxon>Decapoda</taxon>
        <taxon>Pleocyemata</taxon>
        <taxon>Brachyura</taxon>
        <taxon>Eubrachyura</taxon>
        <taxon>Portunoidea</taxon>
        <taxon>Portunidae</taxon>
        <taxon>Portuninae</taxon>
        <taxon>Portunus</taxon>
    </lineage>
</organism>